<evidence type="ECO:0000313" key="4">
    <source>
        <dbReference type="Proteomes" id="UP001199916"/>
    </source>
</evidence>
<keyword evidence="4" id="KW-1185">Reference proteome</keyword>
<evidence type="ECO:0000313" key="3">
    <source>
        <dbReference type="EMBL" id="MCE5169178.1"/>
    </source>
</evidence>
<dbReference type="RefSeq" id="WP_233696249.1">
    <property type="nucleotide sequence ID" value="NZ_JAJNBZ010000004.1"/>
</dbReference>
<protein>
    <submittedName>
        <fullName evidence="3">Tyrosine-protein phosphatase</fullName>
    </submittedName>
</protein>
<feature type="domain" description="Tyrosine specific protein phosphatases" evidence="2">
    <location>
        <begin position="227"/>
        <end position="262"/>
    </location>
</feature>
<dbReference type="Pfam" id="PF13350">
    <property type="entry name" value="Y_phosphatase3"/>
    <property type="match status" value="1"/>
</dbReference>
<evidence type="ECO:0000259" key="2">
    <source>
        <dbReference type="PROSITE" id="PS50056"/>
    </source>
</evidence>
<comment type="similarity">
    <text evidence="1">Belongs to the protein-tyrosine phosphatase family.</text>
</comment>
<evidence type="ECO:0000256" key="1">
    <source>
        <dbReference type="ARBA" id="ARBA00009580"/>
    </source>
</evidence>
<sequence>MSTSESMTPSTRSTAPALQAELTRGSAPGKLSLHLSCGRPGAEYEVYNSPSPDWDRAQATFITSTTGTEGTALEFGDPTPGRRCYVHVVQSGYAVLTVGERVLPLAGGSNFRDLGGYAASDGRRVRWGRLYRAAELSELTADDVSYLDSLHLRALCDFRDSDEVASMPSPPLQAVNSNHVPLVQLSGSTAIRQSRDVIRQPSAFNTGEPGQLLVDLNRSLVHSTAGIRSVFELLLREDGTPLLFHCTAGKDRTGLISALILIAIGVPKETVMHDYMLTNRYLNVFNLRLKTEARIADRLGLVNPDVLQAVMEARPEYLTAAFEEMEQAYGGIHPYLEDALGLTETDIEELKRKLLE</sequence>
<dbReference type="Gene3D" id="3.90.190.10">
    <property type="entry name" value="Protein tyrosine phosphatase superfamily"/>
    <property type="match status" value="1"/>
</dbReference>
<dbReference type="PROSITE" id="PS00383">
    <property type="entry name" value="TYR_PHOSPHATASE_1"/>
    <property type="match status" value="1"/>
</dbReference>
<dbReference type="PANTHER" id="PTHR31126:SF1">
    <property type="entry name" value="TYROSINE SPECIFIC PROTEIN PHOSPHATASES DOMAIN-CONTAINING PROTEIN"/>
    <property type="match status" value="1"/>
</dbReference>
<proteinExistence type="inferred from homology"/>
<dbReference type="EMBL" id="JAJNBZ010000004">
    <property type="protein sequence ID" value="MCE5169178.1"/>
    <property type="molecule type" value="Genomic_DNA"/>
</dbReference>
<dbReference type="InterPro" id="IPR029021">
    <property type="entry name" value="Prot-tyrosine_phosphatase-like"/>
</dbReference>
<gene>
    <name evidence="3" type="ORF">LQV63_07635</name>
</gene>
<dbReference type="PANTHER" id="PTHR31126">
    <property type="entry name" value="TYROSINE-PROTEIN PHOSPHATASE"/>
    <property type="match status" value="1"/>
</dbReference>
<dbReference type="Proteomes" id="UP001199916">
    <property type="component" value="Unassembled WGS sequence"/>
</dbReference>
<dbReference type="InterPro" id="IPR016130">
    <property type="entry name" value="Tyr_Pase_AS"/>
</dbReference>
<dbReference type="PROSITE" id="PS50056">
    <property type="entry name" value="TYR_PHOSPHATASE_2"/>
    <property type="match status" value="1"/>
</dbReference>
<dbReference type="SUPFAM" id="SSF52799">
    <property type="entry name" value="(Phosphotyrosine protein) phosphatases II"/>
    <property type="match status" value="1"/>
</dbReference>
<accession>A0ABS8YFD2</accession>
<name>A0ABS8YFD2_9BACL</name>
<organism evidence="3 4">
    <name type="scientific">Paenibacillus profundus</name>
    <dbReference type="NCBI Taxonomy" id="1173085"/>
    <lineage>
        <taxon>Bacteria</taxon>
        <taxon>Bacillati</taxon>
        <taxon>Bacillota</taxon>
        <taxon>Bacilli</taxon>
        <taxon>Bacillales</taxon>
        <taxon>Paenibacillaceae</taxon>
        <taxon>Paenibacillus</taxon>
    </lineage>
</organism>
<comment type="caution">
    <text evidence="3">The sequence shown here is derived from an EMBL/GenBank/DDBJ whole genome shotgun (WGS) entry which is preliminary data.</text>
</comment>
<reference evidence="3 4" key="1">
    <citation type="submission" date="2021-11" db="EMBL/GenBank/DDBJ databases">
        <title>Draft genome sequence of Paenibacillus profundus YoMME, a new Gram-positive bacteria with exoelectrogenic properties.</title>
        <authorList>
            <person name="Hubenova Y."/>
            <person name="Hubenova E."/>
            <person name="Manasiev Y."/>
            <person name="Peykov S."/>
            <person name="Mitov M."/>
        </authorList>
    </citation>
    <scope>NUCLEOTIDE SEQUENCE [LARGE SCALE GENOMIC DNA]</scope>
    <source>
        <strain evidence="3 4">YoMME</strain>
    </source>
</reference>
<dbReference type="InterPro" id="IPR000387">
    <property type="entry name" value="Tyr_Pase_dom"/>
</dbReference>
<dbReference type="InterPro" id="IPR026893">
    <property type="entry name" value="Tyr/Ser_Pase_IphP-type"/>
</dbReference>